<protein>
    <submittedName>
        <fullName evidence="2">Uncharacterized protein</fullName>
    </submittedName>
</protein>
<evidence type="ECO:0000313" key="2">
    <source>
        <dbReference type="EMBL" id="CAA2632028.1"/>
    </source>
</evidence>
<organism evidence="2">
    <name type="scientific">Spirodela intermedia</name>
    <name type="common">Intermediate duckweed</name>
    <dbReference type="NCBI Taxonomy" id="51605"/>
    <lineage>
        <taxon>Eukaryota</taxon>
        <taxon>Viridiplantae</taxon>
        <taxon>Streptophyta</taxon>
        <taxon>Embryophyta</taxon>
        <taxon>Tracheophyta</taxon>
        <taxon>Spermatophyta</taxon>
        <taxon>Magnoliopsida</taxon>
        <taxon>Liliopsida</taxon>
        <taxon>Araceae</taxon>
        <taxon>Lemnoideae</taxon>
        <taxon>Spirodela</taxon>
    </lineage>
</organism>
<evidence type="ECO:0000256" key="1">
    <source>
        <dbReference type="SAM" id="MobiDB-lite"/>
    </source>
</evidence>
<reference evidence="2 3" key="1">
    <citation type="submission" date="2019-12" db="EMBL/GenBank/DDBJ databases">
        <authorList>
            <person name="Scholz U."/>
            <person name="Mascher M."/>
            <person name="Fiebig A."/>
        </authorList>
    </citation>
    <scope>NUCLEOTIDE SEQUENCE</scope>
</reference>
<dbReference type="Proteomes" id="UP001189122">
    <property type="component" value="Unassembled WGS sequence"/>
</dbReference>
<feature type="region of interest" description="Disordered" evidence="1">
    <location>
        <begin position="1"/>
        <end position="60"/>
    </location>
</feature>
<sequence length="60" mass="6802">MSEALSNLKNSRRRGYRRLGQQLSFNSLNEDDERGGKETRGTGPRRTSPRKGEVRPPTPC</sequence>
<evidence type="ECO:0000313" key="3">
    <source>
        <dbReference type="Proteomes" id="UP001189122"/>
    </source>
</evidence>
<dbReference type="EMBL" id="LR743602">
    <property type="protein sequence ID" value="CAA2632028.1"/>
    <property type="molecule type" value="Genomic_DNA"/>
</dbReference>
<accession>A0A7I8JN86</accession>
<name>A0A7I8JN86_SPIIN</name>
<dbReference type="EMBL" id="CACRZD030000015">
    <property type="protein sequence ID" value="CAA6671261.1"/>
    <property type="molecule type" value="Genomic_DNA"/>
</dbReference>
<gene>
    <name evidence="2" type="ORF">SI7747_15017669</name>
</gene>
<proteinExistence type="predicted"/>
<keyword evidence="3" id="KW-1185">Reference proteome</keyword>
<dbReference type="AlphaFoldDB" id="A0A7I8JN86"/>